<sequence length="304" mass="33938">MDSLNTQNLFRKLDNRPKGWWNQRFVEELFGSSLYRDEISSSFAEKTIADRDGKYLIKRAQIKEALRLINRTVVRQVSVFGGEGSQFGSTLGFSANDLMLQASLMEEYEKDYAATDSDNDAALNNWYVVCVIAEANAWLRGPLIPCKIPGLLSQKPTISFQKWRLHFLAGKENTPHVGSSSRPAQSPVTNMASSENRCEPWLAASAEGDLGSGRDVVRIWCIPICGRCLVSDVSPANQQHTYGVIQEDLLGATASLTCRGTTPHALASPLRKREFRIATCARRESRYDFVNKSLPKLQRFADGK</sequence>
<evidence type="ECO:0000313" key="1">
    <source>
        <dbReference type="EMBL" id="EEH34397.2"/>
    </source>
</evidence>
<organism evidence="1 2">
    <name type="scientific">Paracoccidioides lutzii (strain ATCC MYA-826 / Pb01)</name>
    <name type="common">Paracoccidioides brasiliensis</name>
    <dbReference type="NCBI Taxonomy" id="502779"/>
    <lineage>
        <taxon>Eukaryota</taxon>
        <taxon>Fungi</taxon>
        <taxon>Dikarya</taxon>
        <taxon>Ascomycota</taxon>
        <taxon>Pezizomycotina</taxon>
        <taxon>Eurotiomycetes</taxon>
        <taxon>Eurotiomycetidae</taxon>
        <taxon>Onygenales</taxon>
        <taxon>Ajellomycetaceae</taxon>
        <taxon>Paracoccidioides</taxon>
    </lineage>
</organism>
<proteinExistence type="predicted"/>
<dbReference type="RefSeq" id="XP_015699801.1">
    <property type="nucleotide sequence ID" value="XM_015845575.1"/>
</dbReference>
<dbReference type="VEuPathDB" id="FungiDB:PAAG_05446"/>
<dbReference type="KEGG" id="pbl:PAAG_05446"/>
<dbReference type="GeneID" id="9095954"/>
<dbReference type="EMBL" id="KN294005">
    <property type="protein sequence ID" value="EEH34397.2"/>
    <property type="molecule type" value="Genomic_DNA"/>
</dbReference>
<reference evidence="1 2" key="1">
    <citation type="journal article" date="2011" name="PLoS Genet.">
        <title>Comparative genomic analysis of human fungal pathogens causing paracoccidioidomycosis.</title>
        <authorList>
            <person name="Desjardins C.A."/>
            <person name="Champion M.D."/>
            <person name="Holder J.W."/>
            <person name="Muszewska A."/>
            <person name="Goldberg J."/>
            <person name="Bailao A.M."/>
            <person name="Brigido M.M."/>
            <person name="Ferreira M.E."/>
            <person name="Garcia A.M."/>
            <person name="Grynberg M."/>
            <person name="Gujja S."/>
            <person name="Heiman D.I."/>
            <person name="Henn M.R."/>
            <person name="Kodira C.D."/>
            <person name="Leon-Narvaez H."/>
            <person name="Longo L.V."/>
            <person name="Ma L.J."/>
            <person name="Malavazi I."/>
            <person name="Matsuo A.L."/>
            <person name="Morais F.V."/>
            <person name="Pereira M."/>
            <person name="Rodriguez-Brito S."/>
            <person name="Sakthikumar S."/>
            <person name="Salem-Izacc S.M."/>
            <person name="Sykes S.M."/>
            <person name="Teixeira M.M."/>
            <person name="Vallejo M.C."/>
            <person name="Walter M.E."/>
            <person name="Yandava C."/>
            <person name="Young S."/>
            <person name="Zeng Q."/>
            <person name="Zucker J."/>
            <person name="Felipe M.S."/>
            <person name="Goldman G.H."/>
            <person name="Haas B.J."/>
            <person name="McEwen J.G."/>
            <person name="Nino-Vega G."/>
            <person name="Puccia R."/>
            <person name="San-Blas G."/>
            <person name="Soares C.M."/>
            <person name="Birren B.W."/>
            <person name="Cuomo C.A."/>
        </authorList>
    </citation>
    <scope>NUCLEOTIDE SEQUENCE [LARGE SCALE GENOMIC DNA]</scope>
    <source>
        <strain evidence="2">ATCC MYA-826 / Pb01</strain>
    </source>
</reference>
<dbReference type="HOGENOM" id="CLU_915574_0_0_1"/>
<dbReference type="Proteomes" id="UP000002059">
    <property type="component" value="Partially assembled WGS sequence"/>
</dbReference>
<accession>C1H3V3</accession>
<name>C1H3V3_PARBA</name>
<evidence type="ECO:0000313" key="2">
    <source>
        <dbReference type="Proteomes" id="UP000002059"/>
    </source>
</evidence>
<keyword evidence="2" id="KW-1185">Reference proteome</keyword>
<gene>
    <name evidence="1" type="ORF">PAAG_05446</name>
</gene>
<protein>
    <submittedName>
        <fullName evidence="1">Uncharacterized protein</fullName>
    </submittedName>
</protein>
<dbReference type="AlphaFoldDB" id="C1H3V3"/>